<evidence type="ECO:0000313" key="4">
    <source>
        <dbReference type="Proteomes" id="UP000245884"/>
    </source>
</evidence>
<dbReference type="AlphaFoldDB" id="A0A316UKB6"/>
<evidence type="ECO:0000313" key="3">
    <source>
        <dbReference type="EMBL" id="PWN24413.1"/>
    </source>
</evidence>
<dbReference type="Gene3D" id="2.60.120.1560">
    <property type="match status" value="1"/>
</dbReference>
<feature type="domain" description="PA14" evidence="2">
    <location>
        <begin position="45"/>
        <end position="210"/>
    </location>
</feature>
<gene>
    <name evidence="3" type="ORF">BDZ90DRAFT_234970</name>
</gene>
<organism evidence="3 4">
    <name type="scientific">Jaminaea rosea</name>
    <dbReference type="NCBI Taxonomy" id="1569628"/>
    <lineage>
        <taxon>Eukaryota</taxon>
        <taxon>Fungi</taxon>
        <taxon>Dikarya</taxon>
        <taxon>Basidiomycota</taxon>
        <taxon>Ustilaginomycotina</taxon>
        <taxon>Exobasidiomycetes</taxon>
        <taxon>Microstromatales</taxon>
        <taxon>Microstromatales incertae sedis</taxon>
        <taxon>Jaminaea</taxon>
    </lineage>
</organism>
<feature type="chain" id="PRO_5016331145" description="PA14 domain-containing protein" evidence="1">
    <location>
        <begin position="20"/>
        <end position="230"/>
    </location>
</feature>
<dbReference type="RefSeq" id="XP_025359025.1">
    <property type="nucleotide sequence ID" value="XM_025507214.1"/>
</dbReference>
<accession>A0A316UKB6</accession>
<keyword evidence="4" id="KW-1185">Reference proteome</keyword>
<keyword evidence="1" id="KW-0732">Signal</keyword>
<sequence>MQLLSTLALLAISLSGVAPLLTTTFPRIPLPSSIHPVPLPVPACNPSPGWQWASYSGPFTGLEDASTLQTRRPKENGTSPSIGWIAVPGWTDDTLNASNSFAMQHRAYLLVPQSGRYSFAFSGVIDRVRVWLGSEAAYAGYTNGNQDDSFFYQRIDAGDFEQGAGVVEKYFAAGQYVPVRVLYYNAGHSGDFIMKMTGPDRQELSDDYAMLSGCDENGKPVTFRRWGNEA</sequence>
<dbReference type="PROSITE" id="PS51820">
    <property type="entry name" value="PA14"/>
    <property type="match status" value="1"/>
</dbReference>
<dbReference type="GeneID" id="37029037"/>
<name>A0A316UKB6_9BASI</name>
<feature type="signal peptide" evidence="1">
    <location>
        <begin position="1"/>
        <end position="19"/>
    </location>
</feature>
<dbReference type="STRING" id="1569628.A0A316UKB6"/>
<dbReference type="OrthoDB" id="4388755at2759"/>
<protein>
    <recommendedName>
        <fullName evidence="2">PA14 domain-containing protein</fullName>
    </recommendedName>
</protein>
<proteinExistence type="predicted"/>
<evidence type="ECO:0000259" key="2">
    <source>
        <dbReference type="PROSITE" id="PS51820"/>
    </source>
</evidence>
<dbReference type="InterPro" id="IPR037524">
    <property type="entry name" value="PA14/GLEYA"/>
</dbReference>
<dbReference type="Proteomes" id="UP000245884">
    <property type="component" value="Unassembled WGS sequence"/>
</dbReference>
<evidence type="ECO:0000256" key="1">
    <source>
        <dbReference type="SAM" id="SignalP"/>
    </source>
</evidence>
<dbReference type="InterPro" id="IPR018871">
    <property type="entry name" value="GLEYA_adhesin_domain"/>
</dbReference>
<dbReference type="Pfam" id="PF10528">
    <property type="entry name" value="GLEYA"/>
    <property type="match status" value="1"/>
</dbReference>
<dbReference type="EMBL" id="KZ819681">
    <property type="protein sequence ID" value="PWN24413.1"/>
    <property type="molecule type" value="Genomic_DNA"/>
</dbReference>
<reference evidence="3 4" key="1">
    <citation type="journal article" date="2018" name="Mol. Biol. Evol.">
        <title>Broad Genomic Sampling Reveals a Smut Pathogenic Ancestry of the Fungal Clade Ustilaginomycotina.</title>
        <authorList>
            <person name="Kijpornyongpan T."/>
            <person name="Mondo S.J."/>
            <person name="Barry K."/>
            <person name="Sandor L."/>
            <person name="Lee J."/>
            <person name="Lipzen A."/>
            <person name="Pangilinan J."/>
            <person name="LaButti K."/>
            <person name="Hainaut M."/>
            <person name="Henrissat B."/>
            <person name="Grigoriev I.V."/>
            <person name="Spatafora J.W."/>
            <person name="Aime M.C."/>
        </authorList>
    </citation>
    <scope>NUCLEOTIDE SEQUENCE [LARGE SCALE GENOMIC DNA]</scope>
    <source>
        <strain evidence="3 4">MCA 5214</strain>
    </source>
</reference>